<evidence type="ECO:0000313" key="4">
    <source>
        <dbReference type="Proteomes" id="UP000199652"/>
    </source>
</evidence>
<dbReference type="OrthoDB" id="414788at186801"/>
<evidence type="ECO:0000313" key="3">
    <source>
        <dbReference type="EMBL" id="SDX93468.1"/>
    </source>
</evidence>
<name>A0A1H3FSV7_EUBBA</name>
<dbReference type="RefSeq" id="WP_090245262.1">
    <property type="nucleotide sequence ID" value="NZ_FNOU01000011.1"/>
</dbReference>
<dbReference type="Pfam" id="PF19701">
    <property type="entry name" value="DUF6199"/>
    <property type="match status" value="1"/>
</dbReference>
<proteinExistence type="predicted"/>
<feature type="domain" description="DUF6199" evidence="2">
    <location>
        <begin position="7"/>
        <end position="64"/>
    </location>
</feature>
<sequence length="64" mass="7175">MTQEQIAGILMILIALVILILPKQIWKVVESWKNKEQVAPSDAYILVVRCVALVFLIVGIVVML</sequence>
<keyword evidence="1" id="KW-0812">Transmembrane</keyword>
<organism evidence="3 4">
    <name type="scientific">Eubacterium barkeri</name>
    <name type="common">Clostridium barkeri</name>
    <dbReference type="NCBI Taxonomy" id="1528"/>
    <lineage>
        <taxon>Bacteria</taxon>
        <taxon>Bacillati</taxon>
        <taxon>Bacillota</taxon>
        <taxon>Clostridia</taxon>
        <taxon>Eubacteriales</taxon>
        <taxon>Eubacteriaceae</taxon>
        <taxon>Eubacterium</taxon>
    </lineage>
</organism>
<gene>
    <name evidence="3" type="ORF">SAMN04488579_11156</name>
</gene>
<dbReference type="STRING" id="1528.SAMN04488579_11156"/>
<feature type="transmembrane region" description="Helical" evidence="1">
    <location>
        <begin position="43"/>
        <end position="63"/>
    </location>
</feature>
<keyword evidence="1" id="KW-1133">Transmembrane helix</keyword>
<dbReference type="InterPro" id="IPR045679">
    <property type="entry name" value="DUF6199"/>
</dbReference>
<protein>
    <recommendedName>
        <fullName evidence="2">DUF6199 domain-containing protein</fullName>
    </recommendedName>
</protein>
<reference evidence="4" key="1">
    <citation type="submission" date="2016-10" db="EMBL/GenBank/DDBJ databases">
        <authorList>
            <person name="Varghese N."/>
            <person name="Submissions S."/>
        </authorList>
    </citation>
    <scope>NUCLEOTIDE SEQUENCE [LARGE SCALE GENOMIC DNA]</scope>
    <source>
        <strain evidence="4">VPI 5359</strain>
    </source>
</reference>
<accession>A0A1H3FSV7</accession>
<keyword evidence="4" id="KW-1185">Reference proteome</keyword>
<dbReference type="EMBL" id="FNOU01000011">
    <property type="protein sequence ID" value="SDX93468.1"/>
    <property type="molecule type" value="Genomic_DNA"/>
</dbReference>
<feature type="transmembrane region" description="Helical" evidence="1">
    <location>
        <begin position="6"/>
        <end position="22"/>
    </location>
</feature>
<keyword evidence="1" id="KW-0472">Membrane</keyword>
<dbReference type="AlphaFoldDB" id="A0A1H3FSV7"/>
<dbReference type="Proteomes" id="UP000199652">
    <property type="component" value="Unassembled WGS sequence"/>
</dbReference>
<evidence type="ECO:0000256" key="1">
    <source>
        <dbReference type="SAM" id="Phobius"/>
    </source>
</evidence>
<evidence type="ECO:0000259" key="2">
    <source>
        <dbReference type="Pfam" id="PF19701"/>
    </source>
</evidence>